<sequence>MIFNQWPWLYWAEKSPTDIALITENRQYCWHQLVAKINAIAANFQRQLLAPQQMTLMLRGKNGLSMLLCQLALLQLGARILPLNPQLPESSITELTAGLAIDYMIDFTEEPLSLPNIKSLDYRAVITKSPNFQDDVTVAVPFMPLLPATLILTSGSTGLAKAVVHNIAAHLNSARGLLALLPFQREDCWLLSLPLFHVSGQGIIWRWLFRGARLAIKATSSLPHALQQCSHASLVPTQLWRLLQIKNIEQKASLQNVLLGGAMIPHELVAAAKQHGIRCWLGYGMTETASTVCAKQADSGIGIGLPLTGKSLRLVNSEIYIQADSLALGYWWQGKVLPLALVNGWFASRDKGSFAEGEWRILGRLDNQFFSGGEGIQPEDIEAILNSHPDIKKSFIIPIADREFGHRPVAVIESDNQQLVTSLNQWLENRLAAFQRPIAYYLLPRMLIENAGIKLSRHNIKQWLLQHHNDDNKRV</sequence>
<dbReference type="NCBIfam" id="TIGR01923">
    <property type="entry name" value="menE"/>
    <property type="match status" value="1"/>
</dbReference>
<dbReference type="GO" id="GO:0009234">
    <property type="term" value="P:menaquinone biosynthetic process"/>
    <property type="evidence" value="ECO:0007669"/>
    <property type="project" value="UniProtKB-KW"/>
</dbReference>
<organism evidence="7 9">
    <name type="scientific">Arsenophonus nasoniae</name>
    <name type="common">son-killer infecting Nasonia vitripennis</name>
    <dbReference type="NCBI Taxonomy" id="638"/>
    <lineage>
        <taxon>Bacteria</taxon>
        <taxon>Pseudomonadati</taxon>
        <taxon>Pseudomonadota</taxon>
        <taxon>Gammaproteobacteria</taxon>
        <taxon>Enterobacterales</taxon>
        <taxon>Morganellaceae</taxon>
        <taxon>Arsenophonus</taxon>
    </lineage>
</organism>
<keyword evidence="3" id="KW-0547">Nucleotide-binding</keyword>
<gene>
    <name evidence="7" type="primary">menE</name>
    <name evidence="7" type="ORF">ArsFIN_26250</name>
    <name evidence="8" type="ORF">QE258_12020</name>
</gene>
<dbReference type="Gene3D" id="3.30.300.30">
    <property type="match status" value="1"/>
</dbReference>
<dbReference type="InterPro" id="IPR050237">
    <property type="entry name" value="ATP-dep_AMP-bd_enzyme"/>
</dbReference>
<dbReference type="EMBL" id="CP123523">
    <property type="protein sequence ID" value="WGM04363.1"/>
    <property type="molecule type" value="Genomic_DNA"/>
</dbReference>
<dbReference type="EMBL" id="CP038613">
    <property type="protein sequence ID" value="QBY44049.1"/>
    <property type="molecule type" value="Genomic_DNA"/>
</dbReference>
<dbReference type="PANTHER" id="PTHR43767:SF10">
    <property type="entry name" value="SURFACTIN SYNTHASE SUBUNIT 1"/>
    <property type="match status" value="1"/>
</dbReference>
<dbReference type="RefSeq" id="WP_026822032.1">
    <property type="nucleotide sequence ID" value="NZ_CP038613.1"/>
</dbReference>
<keyword evidence="10" id="KW-1185">Reference proteome</keyword>
<dbReference type="InterPro" id="IPR000873">
    <property type="entry name" value="AMP-dep_synth/lig_dom"/>
</dbReference>
<dbReference type="InterPro" id="IPR020845">
    <property type="entry name" value="AMP-binding_CS"/>
</dbReference>
<feature type="domain" description="AMP-binding enzyme C-terminal" evidence="6">
    <location>
        <begin position="381"/>
        <end position="445"/>
    </location>
</feature>
<dbReference type="EC" id="6.2.1.26" evidence="7 8"/>
<dbReference type="Pfam" id="PF13193">
    <property type="entry name" value="AMP-binding_C"/>
    <property type="match status" value="1"/>
</dbReference>
<dbReference type="InterPro" id="IPR025110">
    <property type="entry name" value="AMP-bd_C"/>
</dbReference>
<keyword evidence="2 7" id="KW-0436">Ligase</keyword>
<dbReference type="Pfam" id="PF00501">
    <property type="entry name" value="AMP-binding"/>
    <property type="match status" value="1"/>
</dbReference>
<dbReference type="SUPFAM" id="SSF56801">
    <property type="entry name" value="Acetyl-CoA synthetase-like"/>
    <property type="match status" value="1"/>
</dbReference>
<feature type="domain" description="AMP-dependent synthetase/ligase" evidence="5">
    <location>
        <begin position="11"/>
        <end position="331"/>
    </location>
</feature>
<keyword evidence="4" id="KW-0067">ATP-binding</keyword>
<dbReference type="KEGG" id="ans:ArsFIN_26250"/>
<evidence type="ECO:0000259" key="5">
    <source>
        <dbReference type="Pfam" id="PF00501"/>
    </source>
</evidence>
<dbReference type="GO" id="GO:0005524">
    <property type="term" value="F:ATP binding"/>
    <property type="evidence" value="ECO:0007669"/>
    <property type="project" value="UniProtKB-KW"/>
</dbReference>
<dbReference type="InterPro" id="IPR045851">
    <property type="entry name" value="AMP-bd_C_sf"/>
</dbReference>
<dbReference type="AlphaFoldDB" id="A0A4P7KUZ4"/>
<protein>
    <submittedName>
        <fullName evidence="7">2-succinylbenzoate--CoA ligase</fullName>
        <ecNumber evidence="7 8">6.2.1.26</ecNumber>
    </submittedName>
    <submittedName>
        <fullName evidence="8">O-succinylbenzoate--CoA ligase</fullName>
    </submittedName>
</protein>
<evidence type="ECO:0000256" key="2">
    <source>
        <dbReference type="ARBA" id="ARBA00022598"/>
    </source>
</evidence>
<evidence type="ECO:0000259" key="6">
    <source>
        <dbReference type="Pfam" id="PF13193"/>
    </source>
</evidence>
<evidence type="ECO:0000256" key="1">
    <source>
        <dbReference type="ARBA" id="ARBA00022428"/>
    </source>
</evidence>
<evidence type="ECO:0000313" key="7">
    <source>
        <dbReference type="EMBL" id="QBY44049.1"/>
    </source>
</evidence>
<dbReference type="PROSITE" id="PS00455">
    <property type="entry name" value="AMP_BINDING"/>
    <property type="match status" value="1"/>
</dbReference>
<dbReference type="PANTHER" id="PTHR43767">
    <property type="entry name" value="LONG-CHAIN-FATTY-ACID--COA LIGASE"/>
    <property type="match status" value="1"/>
</dbReference>
<accession>A0A4P7KUZ4</accession>
<name>A0A4P7KUZ4_9GAMM</name>
<dbReference type="CDD" id="cd17630">
    <property type="entry name" value="OSB_MenE-like"/>
    <property type="match status" value="1"/>
</dbReference>
<dbReference type="Gene3D" id="3.40.50.12780">
    <property type="entry name" value="N-terminal domain of ligase-like"/>
    <property type="match status" value="1"/>
</dbReference>
<evidence type="ECO:0000313" key="10">
    <source>
        <dbReference type="Proteomes" id="UP001177592"/>
    </source>
</evidence>
<evidence type="ECO:0000313" key="9">
    <source>
        <dbReference type="Proteomes" id="UP000295134"/>
    </source>
</evidence>
<dbReference type="InterPro" id="IPR010192">
    <property type="entry name" value="MenE"/>
</dbReference>
<dbReference type="InterPro" id="IPR042099">
    <property type="entry name" value="ANL_N_sf"/>
</dbReference>
<evidence type="ECO:0000313" key="8">
    <source>
        <dbReference type="EMBL" id="WGM04363.1"/>
    </source>
</evidence>
<proteinExistence type="predicted"/>
<evidence type="ECO:0000256" key="4">
    <source>
        <dbReference type="ARBA" id="ARBA00022840"/>
    </source>
</evidence>
<dbReference type="GeneID" id="96877651"/>
<dbReference type="GO" id="GO:0008756">
    <property type="term" value="F:o-succinylbenzoate-CoA ligase activity"/>
    <property type="evidence" value="ECO:0007669"/>
    <property type="project" value="UniProtKB-EC"/>
</dbReference>
<dbReference type="Proteomes" id="UP001177592">
    <property type="component" value="Chromosome"/>
</dbReference>
<keyword evidence="1" id="KW-0474">Menaquinone biosynthesis</keyword>
<reference evidence="8" key="2">
    <citation type="submission" date="2023-04" db="EMBL/GenBank/DDBJ databases">
        <title>Genome dynamics across the evolutionary transition to endosymbiosis.</title>
        <authorList>
            <person name="Siozios S."/>
            <person name="Nadal-Jimenez P."/>
            <person name="Azagi T."/>
            <person name="Sprong H."/>
            <person name="Frost C.L."/>
            <person name="Parratt S.R."/>
            <person name="Taylor G."/>
            <person name="Brettell L."/>
            <person name="Lew K.C."/>
            <person name="Croft L."/>
            <person name="King K.C."/>
            <person name="Brockhurst M.A."/>
            <person name="Hypsa V."/>
            <person name="Novakova E."/>
            <person name="Darby A.C."/>
            <person name="Hurst G.D.D."/>
        </authorList>
    </citation>
    <scope>NUCLEOTIDE SEQUENCE</scope>
    <source>
        <strain evidence="8">ANv_CAN</strain>
    </source>
</reference>
<evidence type="ECO:0000256" key="3">
    <source>
        <dbReference type="ARBA" id="ARBA00022741"/>
    </source>
</evidence>
<reference evidence="7 9" key="1">
    <citation type="submission" date="2019-03" db="EMBL/GenBank/DDBJ databases">
        <title>Long-read sequencing reveals hyperdense prophage content in a complex bacterial symbiont genome.</title>
        <authorList>
            <person name="Frost C.L."/>
            <person name="Siozios S."/>
            <person name="Nadal-Jimenez P."/>
            <person name="Brockhurst M.A."/>
            <person name="King K.C."/>
            <person name="Darby A.C."/>
            <person name="Hurst G.D.D."/>
        </authorList>
    </citation>
    <scope>NUCLEOTIDE SEQUENCE [LARGE SCALE GENOMIC DNA]</scope>
    <source>
        <strain evidence="7 9">FIN</strain>
    </source>
</reference>
<dbReference type="Proteomes" id="UP000295134">
    <property type="component" value="Chromosome"/>
</dbReference>
<dbReference type="NCBIfam" id="NF006539">
    <property type="entry name" value="PRK09029.1"/>
    <property type="match status" value="1"/>
</dbReference>